<evidence type="ECO:0000256" key="1">
    <source>
        <dbReference type="SAM" id="MobiDB-lite"/>
    </source>
</evidence>
<dbReference type="GeneID" id="300116989"/>
<dbReference type="InterPro" id="IPR036366">
    <property type="entry name" value="PGBDSf"/>
</dbReference>
<dbReference type="SUPFAM" id="SSF47090">
    <property type="entry name" value="PGBD-like"/>
    <property type="match status" value="1"/>
</dbReference>
<keyword evidence="2" id="KW-0812">Transmembrane</keyword>
<keyword evidence="2" id="KW-1133">Transmembrane helix</keyword>
<evidence type="ECO:0000259" key="3">
    <source>
        <dbReference type="SMART" id="SM00530"/>
    </source>
</evidence>
<proteinExistence type="predicted"/>
<feature type="region of interest" description="Disordered" evidence="1">
    <location>
        <begin position="85"/>
        <end position="159"/>
    </location>
</feature>
<dbReference type="InterPro" id="IPR002477">
    <property type="entry name" value="Peptidoglycan-bd-like"/>
</dbReference>
<protein>
    <submittedName>
        <fullName evidence="4">Peptidoglycan-binding protein</fullName>
    </submittedName>
</protein>
<dbReference type="InterPro" id="IPR010982">
    <property type="entry name" value="Lambda_DNA-bd_dom_sf"/>
</dbReference>
<reference evidence="4 5" key="1">
    <citation type="submission" date="2018-08" db="EMBL/GenBank/DDBJ databases">
        <authorList>
            <person name="Ferrada E.E."/>
            <person name="Latorre B.A."/>
        </authorList>
    </citation>
    <scope>NUCLEOTIDE SEQUENCE [LARGE SCALE GENOMIC DNA]</scope>
    <source>
        <strain evidence="4 5">VK-A60T</strain>
    </source>
</reference>
<keyword evidence="2" id="KW-0472">Membrane</keyword>
<evidence type="ECO:0000313" key="5">
    <source>
        <dbReference type="Proteomes" id="UP000259636"/>
    </source>
</evidence>
<dbReference type="KEGG" id="sky:D0C37_22895"/>
<dbReference type="GO" id="GO:0003677">
    <property type="term" value="F:DNA binding"/>
    <property type="evidence" value="ECO:0007669"/>
    <property type="project" value="InterPro"/>
</dbReference>
<name>A0A385DHM3_9ACTN</name>
<accession>A0A385DHM3</accession>
<dbReference type="Pfam" id="PF13560">
    <property type="entry name" value="HTH_31"/>
    <property type="match status" value="1"/>
</dbReference>
<feature type="transmembrane region" description="Helical" evidence="2">
    <location>
        <begin position="165"/>
        <end position="188"/>
    </location>
</feature>
<organism evidence="4 5">
    <name type="scientific">Streptomyces koyangensis</name>
    <dbReference type="NCBI Taxonomy" id="188770"/>
    <lineage>
        <taxon>Bacteria</taxon>
        <taxon>Bacillati</taxon>
        <taxon>Actinomycetota</taxon>
        <taxon>Actinomycetes</taxon>
        <taxon>Kitasatosporales</taxon>
        <taxon>Streptomycetaceae</taxon>
        <taxon>Streptomyces</taxon>
        <taxon>Streptomyces aurantiacus group</taxon>
    </lineage>
</organism>
<gene>
    <name evidence="4" type="ORF">D0C37_22895</name>
</gene>
<dbReference type="AlphaFoldDB" id="A0A385DHM3"/>
<sequence>MAPWKALPEHLDPQAGRLVDRLRRLKDATGLSFTALATRTSYSRSSWERYLNGRKLPPADAVTELAALAGADPDRMLALHTLAAQTWTGPQPKGAAAPDTSGAAPEPEEPATEPVPEAAPEHTSEAAAPAPAPVEPDTPDSVPPVLIGEPDGPAKPARGRPARRTLLAAGGALVVVAAALAVVLTLVLPGRGSAGAGEEEHRRVAAEEFVFKPDRTYDCDIHRFQGRLHAGHSDTEEALLQQISTTWDVVEAQCLLEHRGYRIGGIDGAYGPATERAVKRLQDKEGLVVDGIMGPHTWEALRR</sequence>
<dbReference type="Gene3D" id="1.10.101.10">
    <property type="entry name" value="PGBD-like superfamily/PGBD"/>
    <property type="match status" value="1"/>
</dbReference>
<dbReference type="SUPFAM" id="SSF47413">
    <property type="entry name" value="lambda repressor-like DNA-binding domains"/>
    <property type="match status" value="1"/>
</dbReference>
<dbReference type="Proteomes" id="UP000259636">
    <property type="component" value="Chromosome"/>
</dbReference>
<dbReference type="Gene3D" id="1.10.260.40">
    <property type="entry name" value="lambda repressor-like DNA-binding domains"/>
    <property type="match status" value="1"/>
</dbReference>
<evidence type="ECO:0000313" key="4">
    <source>
        <dbReference type="EMBL" id="AXQ57167.1"/>
    </source>
</evidence>
<dbReference type="InterPro" id="IPR001387">
    <property type="entry name" value="Cro/C1-type_HTH"/>
</dbReference>
<evidence type="ECO:0000256" key="2">
    <source>
        <dbReference type="SAM" id="Phobius"/>
    </source>
</evidence>
<dbReference type="CDD" id="cd00093">
    <property type="entry name" value="HTH_XRE"/>
    <property type="match status" value="1"/>
</dbReference>
<dbReference type="Pfam" id="PF01471">
    <property type="entry name" value="PG_binding_1"/>
    <property type="match status" value="1"/>
</dbReference>
<feature type="domain" description="HTH cro/C1-type" evidence="3">
    <location>
        <begin position="21"/>
        <end position="76"/>
    </location>
</feature>
<dbReference type="RefSeq" id="WP_117350166.1">
    <property type="nucleotide sequence ID" value="NZ_CP031742.1"/>
</dbReference>
<dbReference type="EMBL" id="CP031742">
    <property type="protein sequence ID" value="AXQ57167.1"/>
    <property type="molecule type" value="Genomic_DNA"/>
</dbReference>
<dbReference type="InterPro" id="IPR036365">
    <property type="entry name" value="PGBD-like_sf"/>
</dbReference>
<dbReference type="SMART" id="SM00530">
    <property type="entry name" value="HTH_XRE"/>
    <property type="match status" value="1"/>
</dbReference>